<dbReference type="RefSeq" id="WP_156005659.1">
    <property type="nucleotide sequence ID" value="NZ_CP045483.1"/>
</dbReference>
<dbReference type="SMART" id="SM00116">
    <property type="entry name" value="CBS"/>
    <property type="match status" value="2"/>
</dbReference>
<dbReference type="OrthoDB" id="8919at2157"/>
<keyword evidence="1 2" id="KW-0129">CBS domain</keyword>
<feature type="domain" description="CBS" evidence="3">
    <location>
        <begin position="70"/>
        <end position="127"/>
    </location>
</feature>
<dbReference type="Pfam" id="PF00571">
    <property type="entry name" value="CBS"/>
    <property type="match status" value="2"/>
</dbReference>
<proteinExistence type="predicted"/>
<dbReference type="PROSITE" id="PS51371">
    <property type="entry name" value="CBS"/>
    <property type="match status" value="2"/>
</dbReference>
<dbReference type="SUPFAM" id="SSF54631">
    <property type="entry name" value="CBS-domain pair"/>
    <property type="match status" value="1"/>
</dbReference>
<dbReference type="KEGG" id="sazo:D1868_03670"/>
<evidence type="ECO:0000256" key="1">
    <source>
        <dbReference type="ARBA" id="ARBA00023122"/>
    </source>
</evidence>
<gene>
    <name evidence="4" type="ORF">D1868_03670</name>
</gene>
<dbReference type="PANTHER" id="PTHR43080">
    <property type="entry name" value="CBS DOMAIN-CONTAINING PROTEIN CBSX3, MITOCHONDRIAL"/>
    <property type="match status" value="1"/>
</dbReference>
<dbReference type="PANTHER" id="PTHR43080:SF2">
    <property type="entry name" value="CBS DOMAIN-CONTAINING PROTEIN"/>
    <property type="match status" value="1"/>
</dbReference>
<evidence type="ECO:0000259" key="3">
    <source>
        <dbReference type="PROSITE" id="PS51371"/>
    </source>
</evidence>
<dbReference type="Gene3D" id="3.10.580.10">
    <property type="entry name" value="CBS-domain"/>
    <property type="match status" value="1"/>
</dbReference>
<sequence length="127" mass="14082">MKTVKNYMSSPVFQVEANTSIQEVCKLMMEREVGSVIITENGVPKGIFTDRDAVKAFSLGLSPNDEVRLASTLGHLITVDEDTDPFTAIDIMTKNKIRHLPVRDKKGNIIGMFAVTDISKVMHDMTP</sequence>
<dbReference type="GeneID" id="42798141"/>
<dbReference type="InterPro" id="IPR000644">
    <property type="entry name" value="CBS_dom"/>
</dbReference>
<protein>
    <submittedName>
        <fullName evidence="4">CBS domain-containing protein</fullName>
    </submittedName>
</protein>
<keyword evidence="5" id="KW-1185">Reference proteome</keyword>
<name>A0A650CMT0_9CREN</name>
<feature type="domain" description="CBS" evidence="3">
    <location>
        <begin position="8"/>
        <end position="66"/>
    </location>
</feature>
<dbReference type="InterPro" id="IPR051257">
    <property type="entry name" value="Diverse_CBS-Domain"/>
</dbReference>
<accession>A0A650CMT0</accession>
<dbReference type="EMBL" id="CP045483">
    <property type="protein sequence ID" value="QGR19160.1"/>
    <property type="molecule type" value="Genomic_DNA"/>
</dbReference>
<organism evidence="4 5">
    <name type="scientific">Stygiolobus azoricus</name>
    <dbReference type="NCBI Taxonomy" id="41675"/>
    <lineage>
        <taxon>Archaea</taxon>
        <taxon>Thermoproteota</taxon>
        <taxon>Thermoprotei</taxon>
        <taxon>Sulfolobales</taxon>
        <taxon>Sulfolobaceae</taxon>
        <taxon>Stygiolobus</taxon>
    </lineage>
</organism>
<dbReference type="InterPro" id="IPR046342">
    <property type="entry name" value="CBS_dom_sf"/>
</dbReference>
<evidence type="ECO:0000313" key="5">
    <source>
        <dbReference type="Proteomes" id="UP000423396"/>
    </source>
</evidence>
<dbReference type="AlphaFoldDB" id="A0A650CMT0"/>
<evidence type="ECO:0000313" key="4">
    <source>
        <dbReference type="EMBL" id="QGR19160.1"/>
    </source>
</evidence>
<dbReference type="Proteomes" id="UP000423396">
    <property type="component" value="Chromosome"/>
</dbReference>
<reference evidence="4 5" key="1">
    <citation type="submission" date="2019-10" db="EMBL/GenBank/DDBJ databases">
        <title>Genome Sequences from Six Type Strain Members of the Archaeal Family Sulfolobaceae: Acidianus ambivalens, Acidianus infernus, Metallosphaera prunae, Stygiolobus azoricus, Sulfolobus metallicus, and Sulfurisphaera ohwakuensis.</title>
        <authorList>
            <person name="Counts J.A."/>
            <person name="Kelly R.M."/>
        </authorList>
    </citation>
    <scope>NUCLEOTIDE SEQUENCE [LARGE SCALE GENOMIC DNA]</scope>
    <source>
        <strain evidence="4 5">FC6</strain>
    </source>
</reference>
<evidence type="ECO:0000256" key="2">
    <source>
        <dbReference type="PROSITE-ProRule" id="PRU00703"/>
    </source>
</evidence>